<name>A0A444RDS7_ECOLX</name>
<organism evidence="2 3">
    <name type="scientific">Escherichia coli</name>
    <dbReference type="NCBI Taxonomy" id="562"/>
    <lineage>
        <taxon>Bacteria</taxon>
        <taxon>Pseudomonadati</taxon>
        <taxon>Pseudomonadota</taxon>
        <taxon>Gammaproteobacteria</taxon>
        <taxon>Enterobacterales</taxon>
        <taxon>Enterobacteriaceae</taxon>
        <taxon>Escherichia</taxon>
    </lineage>
</organism>
<evidence type="ECO:0000256" key="1">
    <source>
        <dbReference type="SAM" id="MobiDB-lite"/>
    </source>
</evidence>
<comment type="caution">
    <text evidence="2">The sequence shown here is derived from an EMBL/GenBank/DDBJ whole genome shotgun (WGS) entry which is preliminary data.</text>
</comment>
<feature type="region of interest" description="Disordered" evidence="1">
    <location>
        <begin position="1"/>
        <end position="24"/>
    </location>
</feature>
<evidence type="ECO:0000313" key="2">
    <source>
        <dbReference type="EMBL" id="RXD16730.1"/>
    </source>
</evidence>
<dbReference type="Proteomes" id="UP000288730">
    <property type="component" value="Unassembled WGS sequence"/>
</dbReference>
<dbReference type="EMBL" id="SCJN01000054">
    <property type="protein sequence ID" value="RXD16730.1"/>
    <property type="molecule type" value="Genomic_DNA"/>
</dbReference>
<evidence type="ECO:0000313" key="3">
    <source>
        <dbReference type="Proteomes" id="UP000288730"/>
    </source>
</evidence>
<reference evidence="2 3" key="1">
    <citation type="submission" date="2019-01" db="EMBL/GenBank/DDBJ databases">
        <title>Genomic analysis of febrile catheter-associated UTI E. coli isolates.</title>
        <authorList>
            <person name="Potter R."/>
            <person name="Zou Z."/>
            <person name="Henderson J."/>
            <person name="Dantas G."/>
        </authorList>
    </citation>
    <scope>NUCLEOTIDE SEQUENCE [LARGE SCALE GENOMIC DNA]</scope>
    <source>
        <strain evidence="2 3">29_CAASB</strain>
    </source>
</reference>
<accession>A0A444RDS7</accession>
<gene>
    <name evidence="2" type="ORF">EPS76_09220</name>
</gene>
<protein>
    <submittedName>
        <fullName evidence="2">SpoVR family protein</fullName>
    </submittedName>
</protein>
<feature type="non-terminal residue" evidence="2">
    <location>
        <position position="1"/>
    </location>
</feature>
<proteinExistence type="predicted"/>
<sequence length="24" mass="2773">MLEQQNEDGSIELLERCPPRMGNL</sequence>
<dbReference type="AlphaFoldDB" id="A0A444RDS7"/>
<feature type="compositionally biased region" description="Acidic residues" evidence="1">
    <location>
        <begin position="1"/>
        <end position="10"/>
    </location>
</feature>